<organism evidence="2">
    <name type="scientific">Anguilla anguilla</name>
    <name type="common">European freshwater eel</name>
    <name type="synonym">Muraena anguilla</name>
    <dbReference type="NCBI Taxonomy" id="7936"/>
    <lineage>
        <taxon>Eukaryota</taxon>
        <taxon>Metazoa</taxon>
        <taxon>Chordata</taxon>
        <taxon>Craniata</taxon>
        <taxon>Vertebrata</taxon>
        <taxon>Euteleostomi</taxon>
        <taxon>Actinopterygii</taxon>
        <taxon>Neopterygii</taxon>
        <taxon>Teleostei</taxon>
        <taxon>Anguilliformes</taxon>
        <taxon>Anguillidae</taxon>
        <taxon>Anguilla</taxon>
    </lineage>
</organism>
<sequence length="95" mass="11117">MCTFDFFLSAFFIFFTMGYSKYPEKEEWTYWPAYSPAAWSDGSWMCTVSPNLSGTTALPDAWSRKPFLYSSYVYMVGSLFLKRATHTLAPLQWTW</sequence>
<protein>
    <submittedName>
        <fullName evidence="2">Uncharacterized protein</fullName>
    </submittedName>
</protein>
<evidence type="ECO:0000256" key="1">
    <source>
        <dbReference type="SAM" id="SignalP"/>
    </source>
</evidence>
<name>A0A0E9WB29_ANGAN</name>
<feature type="signal peptide" evidence="1">
    <location>
        <begin position="1"/>
        <end position="20"/>
    </location>
</feature>
<feature type="chain" id="PRO_5002434467" evidence="1">
    <location>
        <begin position="21"/>
        <end position="95"/>
    </location>
</feature>
<reference evidence="2" key="2">
    <citation type="journal article" date="2015" name="Fish Shellfish Immunol.">
        <title>Early steps in the European eel (Anguilla anguilla)-Vibrio vulnificus interaction in the gills: Role of the RtxA13 toxin.</title>
        <authorList>
            <person name="Callol A."/>
            <person name="Pajuelo D."/>
            <person name="Ebbesson L."/>
            <person name="Teles M."/>
            <person name="MacKenzie S."/>
            <person name="Amaro C."/>
        </authorList>
    </citation>
    <scope>NUCLEOTIDE SEQUENCE</scope>
</reference>
<proteinExistence type="predicted"/>
<dbReference type="EMBL" id="GBXM01021832">
    <property type="protein sequence ID" value="JAH86745.1"/>
    <property type="molecule type" value="Transcribed_RNA"/>
</dbReference>
<reference evidence="2" key="1">
    <citation type="submission" date="2014-11" db="EMBL/GenBank/DDBJ databases">
        <authorList>
            <person name="Amaro Gonzalez C."/>
        </authorList>
    </citation>
    <scope>NUCLEOTIDE SEQUENCE</scope>
</reference>
<dbReference type="AlphaFoldDB" id="A0A0E9WB29"/>
<evidence type="ECO:0000313" key="2">
    <source>
        <dbReference type="EMBL" id="JAH86745.1"/>
    </source>
</evidence>
<accession>A0A0E9WB29</accession>
<keyword evidence="1" id="KW-0732">Signal</keyword>